<dbReference type="Gene3D" id="1.10.443.10">
    <property type="entry name" value="Intergrase catalytic core"/>
    <property type="match status" value="1"/>
</dbReference>
<comment type="caution">
    <text evidence="3">The sequence shown here is derived from an EMBL/GenBank/DDBJ whole genome shotgun (WGS) entry which is preliminary data.</text>
</comment>
<proteinExistence type="predicted"/>
<sequence>MPVQNNIVTITEWFARQQKCFEYADKLTVPETQYNSIHKTLKHLIMAPAKRFKCYVCGKDITRLARHLITVHNVDPTIARGHRYDVIEAKRKKKKCPLCGRMVTNLLRHLNEVEKIVRNSDEWKDIMHVINVRPPKDANDANFAIFADHPQKDLLLEYTKYRKAVQQRATSTVSKEIKSLMDCLKALNRSGNLEIILKVPEDDRDRVCHLFRARIVNPMKALVKREGDKAASGCYNKLWAMRNFLKWLEETHPLFVSRKNLKPELKSLISNVSAALVPLRASKRMRTTSINKQIEPIDVSQDLPTPTLLKSLEKASTWMNLHKVRDYIMTVLCIGSMSRLGALRNMLVEEFRASQPAQEEDMFAVEVKSHKTSKTYGAAGIFFTGSLKRHTESYLAKRKISSKWVFSTKSGGQLSSSQAAAIFRRLTKFTATCMRKSVAIAHRESTCEVQTAISEAMMHSMEVHRESYAAKVHQSTIYKGLKAVGAVQCLQDSASCSTNREKTPDVPSSEEEMDSVDDEEPIVPQHSISNDDNNPNLRHLLSSDDAPPLPQSSLSDDVPETPQSSHVPKGVFITFPKPMAAVDLTKWPQEYTREGAVLKGMFVSSRNKLTMKELQLTFKYLGGYRRKKSVPIALLKELRKSFADFDTAFSSVNNKTIIDKIRAWPNDNQLKF</sequence>
<evidence type="ECO:0000313" key="3">
    <source>
        <dbReference type="EMBL" id="KAK3786565.1"/>
    </source>
</evidence>
<dbReference type="EMBL" id="JAWDGP010001955">
    <property type="protein sequence ID" value="KAK3786565.1"/>
    <property type="molecule type" value="Genomic_DNA"/>
</dbReference>
<evidence type="ECO:0000256" key="2">
    <source>
        <dbReference type="SAM" id="MobiDB-lite"/>
    </source>
</evidence>
<feature type="compositionally biased region" description="Acidic residues" evidence="2">
    <location>
        <begin position="508"/>
        <end position="521"/>
    </location>
</feature>
<dbReference type="GO" id="GO:0006310">
    <property type="term" value="P:DNA recombination"/>
    <property type="evidence" value="ECO:0007669"/>
    <property type="project" value="UniProtKB-KW"/>
</dbReference>
<feature type="compositionally biased region" description="Polar residues" evidence="2">
    <location>
        <begin position="551"/>
        <end position="566"/>
    </location>
</feature>
<protein>
    <submittedName>
        <fullName evidence="3">Uncharacterized protein</fullName>
    </submittedName>
</protein>
<reference evidence="3" key="1">
    <citation type="journal article" date="2023" name="G3 (Bethesda)">
        <title>A reference genome for the long-term kleptoplast-retaining sea slug Elysia crispata morphotype clarki.</title>
        <authorList>
            <person name="Eastman K.E."/>
            <person name="Pendleton A.L."/>
            <person name="Shaikh M.A."/>
            <person name="Suttiyut T."/>
            <person name="Ogas R."/>
            <person name="Tomko P."/>
            <person name="Gavelis G."/>
            <person name="Widhalm J.R."/>
            <person name="Wisecaver J.H."/>
        </authorList>
    </citation>
    <scope>NUCLEOTIDE SEQUENCE</scope>
    <source>
        <strain evidence="3">ECLA1</strain>
    </source>
</reference>
<keyword evidence="4" id="KW-1185">Reference proteome</keyword>
<evidence type="ECO:0000256" key="1">
    <source>
        <dbReference type="ARBA" id="ARBA00023172"/>
    </source>
</evidence>
<dbReference type="AlphaFoldDB" id="A0AAE1AFH7"/>
<feature type="compositionally biased region" description="Polar residues" evidence="2">
    <location>
        <begin position="526"/>
        <end position="536"/>
    </location>
</feature>
<dbReference type="Proteomes" id="UP001283361">
    <property type="component" value="Unassembled WGS sequence"/>
</dbReference>
<organism evidence="3 4">
    <name type="scientific">Elysia crispata</name>
    <name type="common">lettuce slug</name>
    <dbReference type="NCBI Taxonomy" id="231223"/>
    <lineage>
        <taxon>Eukaryota</taxon>
        <taxon>Metazoa</taxon>
        <taxon>Spiralia</taxon>
        <taxon>Lophotrochozoa</taxon>
        <taxon>Mollusca</taxon>
        <taxon>Gastropoda</taxon>
        <taxon>Heterobranchia</taxon>
        <taxon>Euthyneura</taxon>
        <taxon>Panpulmonata</taxon>
        <taxon>Sacoglossa</taxon>
        <taxon>Placobranchoidea</taxon>
        <taxon>Plakobranchidae</taxon>
        <taxon>Elysia</taxon>
    </lineage>
</organism>
<gene>
    <name evidence="3" type="ORF">RRG08_036670</name>
</gene>
<feature type="region of interest" description="Disordered" evidence="2">
    <location>
        <begin position="495"/>
        <end position="570"/>
    </location>
</feature>
<evidence type="ECO:0000313" key="4">
    <source>
        <dbReference type="Proteomes" id="UP001283361"/>
    </source>
</evidence>
<dbReference type="InterPro" id="IPR013762">
    <property type="entry name" value="Integrase-like_cat_sf"/>
</dbReference>
<accession>A0AAE1AFH7</accession>
<dbReference type="InterPro" id="IPR011010">
    <property type="entry name" value="DNA_brk_join_enz"/>
</dbReference>
<keyword evidence="1" id="KW-0233">DNA recombination</keyword>
<dbReference type="GO" id="GO:0003677">
    <property type="term" value="F:DNA binding"/>
    <property type="evidence" value="ECO:0007669"/>
    <property type="project" value="InterPro"/>
</dbReference>
<name>A0AAE1AFH7_9GAST</name>
<dbReference type="GO" id="GO:0015074">
    <property type="term" value="P:DNA integration"/>
    <property type="evidence" value="ECO:0007669"/>
    <property type="project" value="InterPro"/>
</dbReference>
<dbReference type="SUPFAM" id="SSF56349">
    <property type="entry name" value="DNA breaking-rejoining enzymes"/>
    <property type="match status" value="1"/>
</dbReference>